<evidence type="ECO:0000313" key="8">
    <source>
        <dbReference type="Proteomes" id="UP000253918"/>
    </source>
</evidence>
<dbReference type="InterPro" id="IPR004556">
    <property type="entry name" value="HemK-like"/>
</dbReference>
<evidence type="ECO:0000259" key="6">
    <source>
        <dbReference type="Pfam" id="PF17827"/>
    </source>
</evidence>
<dbReference type="GO" id="GO:0003676">
    <property type="term" value="F:nucleic acid binding"/>
    <property type="evidence" value="ECO:0007669"/>
    <property type="project" value="InterPro"/>
</dbReference>
<dbReference type="NCBIfam" id="TIGR00536">
    <property type="entry name" value="hemK_fam"/>
    <property type="match status" value="1"/>
</dbReference>
<dbReference type="GO" id="GO:0102559">
    <property type="term" value="F:peptide chain release factor N(5)-glutamine methyltransferase activity"/>
    <property type="evidence" value="ECO:0007669"/>
    <property type="project" value="UniProtKB-EC"/>
</dbReference>
<dbReference type="Gene3D" id="1.10.8.10">
    <property type="entry name" value="DNA helicase RuvA subunit, C-terminal domain"/>
    <property type="match status" value="1"/>
</dbReference>
<evidence type="ECO:0000256" key="2">
    <source>
        <dbReference type="ARBA" id="ARBA00022679"/>
    </source>
</evidence>
<proteinExistence type="inferred from homology"/>
<feature type="binding site" evidence="4">
    <location>
        <position position="191"/>
    </location>
    <ligand>
        <name>S-adenosyl-L-methionine</name>
        <dbReference type="ChEBI" id="CHEBI:59789"/>
    </ligand>
</feature>
<keyword evidence="1 4" id="KW-0489">Methyltransferase</keyword>
<evidence type="ECO:0000256" key="1">
    <source>
        <dbReference type="ARBA" id="ARBA00022603"/>
    </source>
</evidence>
<feature type="binding site" evidence="4">
    <location>
        <position position="148"/>
    </location>
    <ligand>
        <name>S-adenosyl-L-methionine</name>
        <dbReference type="ChEBI" id="CHEBI:59789"/>
    </ligand>
</feature>
<dbReference type="HAMAP" id="MF_02126">
    <property type="entry name" value="RF_methyltr_PrmC"/>
    <property type="match status" value="1"/>
</dbReference>
<dbReference type="EMBL" id="QQNB01000003">
    <property type="protein sequence ID" value="RDE04505.1"/>
    <property type="molecule type" value="Genomic_DNA"/>
</dbReference>
<dbReference type="EC" id="2.1.1.297" evidence="4"/>
<dbReference type="Proteomes" id="UP000253918">
    <property type="component" value="Unassembled WGS sequence"/>
</dbReference>
<dbReference type="InterPro" id="IPR025714">
    <property type="entry name" value="Methyltranfer_dom"/>
</dbReference>
<dbReference type="InterPro" id="IPR019874">
    <property type="entry name" value="RF_methyltr_PrmC"/>
</dbReference>
<dbReference type="InterPro" id="IPR050320">
    <property type="entry name" value="N5-glutamine_MTase"/>
</dbReference>
<feature type="domain" description="Release factor glutamine methyltransferase N-terminal" evidence="6">
    <location>
        <begin position="15"/>
        <end position="80"/>
    </location>
</feature>
<comment type="function">
    <text evidence="4">Methylates the class 1 translation termination release factors RF1/PrfA and RF2/PrfB on the glutamine residue of the universally conserved GGQ motif.</text>
</comment>
<evidence type="ECO:0000313" key="7">
    <source>
        <dbReference type="EMBL" id="RDE04505.1"/>
    </source>
</evidence>
<feature type="domain" description="Methyltransferase" evidence="5">
    <location>
        <begin position="120"/>
        <end position="191"/>
    </location>
</feature>
<keyword evidence="2 4" id="KW-0808">Transferase</keyword>
<dbReference type="SUPFAM" id="SSF53335">
    <property type="entry name" value="S-adenosyl-L-methionine-dependent methyltransferases"/>
    <property type="match status" value="1"/>
</dbReference>
<dbReference type="Pfam" id="PF13847">
    <property type="entry name" value="Methyltransf_31"/>
    <property type="match status" value="1"/>
</dbReference>
<reference evidence="7 8" key="1">
    <citation type="submission" date="2018-07" db="EMBL/GenBank/DDBJ databases">
        <title>a novel species of Sphingomonas isolated from the rhizosphere soil of Araceae plant.</title>
        <authorList>
            <person name="Zhiyong W."/>
            <person name="Qinglan Z."/>
            <person name="Zhiwei F."/>
            <person name="Ding X."/>
            <person name="Gejiao W."/>
            <person name="Shixue Z."/>
        </authorList>
    </citation>
    <scope>NUCLEOTIDE SEQUENCE [LARGE SCALE GENOMIC DNA]</scope>
    <source>
        <strain evidence="7 8">WZY 27</strain>
    </source>
</reference>
<dbReference type="InterPro" id="IPR040758">
    <property type="entry name" value="PrmC_N"/>
</dbReference>
<dbReference type="PROSITE" id="PS00092">
    <property type="entry name" value="N6_MTASE"/>
    <property type="match status" value="1"/>
</dbReference>
<evidence type="ECO:0000259" key="5">
    <source>
        <dbReference type="Pfam" id="PF13847"/>
    </source>
</evidence>
<dbReference type="InterPro" id="IPR029063">
    <property type="entry name" value="SAM-dependent_MTases_sf"/>
</dbReference>
<feature type="binding site" evidence="4">
    <location>
        <begin position="125"/>
        <end position="129"/>
    </location>
    <ligand>
        <name>S-adenosyl-L-methionine</name>
        <dbReference type="ChEBI" id="CHEBI:59789"/>
    </ligand>
</feature>
<dbReference type="AlphaFoldDB" id="A0A369VS54"/>
<dbReference type="Pfam" id="PF17827">
    <property type="entry name" value="PrmC_N"/>
    <property type="match status" value="1"/>
</dbReference>
<keyword evidence="3 4" id="KW-0949">S-adenosyl-L-methionine</keyword>
<dbReference type="GO" id="GO:0032259">
    <property type="term" value="P:methylation"/>
    <property type="evidence" value="ECO:0007669"/>
    <property type="project" value="UniProtKB-KW"/>
</dbReference>
<comment type="similarity">
    <text evidence="4">Belongs to the protein N5-glutamine methyltransferase family. PrmC subfamily.</text>
</comment>
<dbReference type="Gene3D" id="3.40.50.150">
    <property type="entry name" value="Vaccinia Virus protein VP39"/>
    <property type="match status" value="1"/>
</dbReference>
<evidence type="ECO:0000256" key="3">
    <source>
        <dbReference type="ARBA" id="ARBA00022691"/>
    </source>
</evidence>
<protein>
    <recommendedName>
        <fullName evidence="4">Release factor glutamine methyltransferase</fullName>
        <shortName evidence="4">RF MTase</shortName>
        <ecNumber evidence="4">2.1.1.297</ecNumber>
    </recommendedName>
    <alternativeName>
        <fullName evidence="4">N5-glutamine methyltransferase PrmC</fullName>
    </alternativeName>
    <alternativeName>
        <fullName evidence="4">Protein-(glutamine-N5) MTase PrmC</fullName>
    </alternativeName>
    <alternativeName>
        <fullName evidence="4">Protein-glutamine N-methyltransferase PrmC</fullName>
    </alternativeName>
</protein>
<feature type="binding site" evidence="4">
    <location>
        <begin position="191"/>
        <end position="194"/>
    </location>
    <ligand>
        <name>substrate</name>
    </ligand>
</feature>
<evidence type="ECO:0000256" key="4">
    <source>
        <dbReference type="HAMAP-Rule" id="MF_02126"/>
    </source>
</evidence>
<dbReference type="PANTHER" id="PTHR18895">
    <property type="entry name" value="HEMK METHYLTRANSFERASE"/>
    <property type="match status" value="1"/>
</dbReference>
<organism evidence="7 8">
    <name type="scientific">Sphingomonas aracearum</name>
    <dbReference type="NCBI Taxonomy" id="2283317"/>
    <lineage>
        <taxon>Bacteria</taxon>
        <taxon>Pseudomonadati</taxon>
        <taxon>Pseudomonadota</taxon>
        <taxon>Alphaproteobacteria</taxon>
        <taxon>Sphingomonadales</taxon>
        <taxon>Sphingomonadaceae</taxon>
        <taxon>Sphingomonas</taxon>
    </lineage>
</organism>
<sequence>MSWTDDAAQPRRVREALGAAAGRFTFSATPRLDAELLMAHALGVSRERLLLRHLDDPAPHAFAALVERRADQEPVAYITGSRAFWTIDLAVGPGALVPRADSETLIEAAVDHFGARMPARILDLGTGPGTLLLAALDQWPAASGLGVDRSTEALAMAQGNAVRLGSATRAVFRIGDWAAGIDERFDLVLANPPYIGTGEPLPPEVRGWEPAGALFAGADGLDDYRRIVPDLPRLLAPGGAAVLEIGASQEAAVSALLRQAGLEVNVRHDLAGHPRALIAT</sequence>
<keyword evidence="8" id="KW-1185">Reference proteome</keyword>
<comment type="caution">
    <text evidence="7">The sequence shown here is derived from an EMBL/GenBank/DDBJ whole genome shotgun (WGS) entry which is preliminary data.</text>
</comment>
<dbReference type="RefSeq" id="WP_114688242.1">
    <property type="nucleotide sequence ID" value="NZ_QQNB01000003.1"/>
</dbReference>
<gene>
    <name evidence="4 7" type="primary">prmC</name>
    <name evidence="7" type="ORF">DVW87_12900</name>
</gene>
<dbReference type="PANTHER" id="PTHR18895:SF74">
    <property type="entry name" value="MTRF1L RELEASE FACTOR GLUTAMINE METHYLTRANSFERASE"/>
    <property type="match status" value="1"/>
</dbReference>
<dbReference type="OrthoDB" id="9800643at2"/>
<dbReference type="NCBIfam" id="TIGR03534">
    <property type="entry name" value="RF_mod_PrmC"/>
    <property type="match status" value="1"/>
</dbReference>
<dbReference type="InterPro" id="IPR002052">
    <property type="entry name" value="DNA_methylase_N6_adenine_CS"/>
</dbReference>
<accession>A0A369VS54</accession>
<comment type="catalytic activity">
    <reaction evidence="4">
        <text>L-glutaminyl-[peptide chain release factor] + S-adenosyl-L-methionine = N(5)-methyl-L-glutaminyl-[peptide chain release factor] + S-adenosyl-L-homocysteine + H(+)</text>
        <dbReference type="Rhea" id="RHEA:42896"/>
        <dbReference type="Rhea" id="RHEA-COMP:10271"/>
        <dbReference type="Rhea" id="RHEA-COMP:10272"/>
        <dbReference type="ChEBI" id="CHEBI:15378"/>
        <dbReference type="ChEBI" id="CHEBI:30011"/>
        <dbReference type="ChEBI" id="CHEBI:57856"/>
        <dbReference type="ChEBI" id="CHEBI:59789"/>
        <dbReference type="ChEBI" id="CHEBI:61891"/>
        <dbReference type="EC" id="2.1.1.297"/>
    </reaction>
</comment>
<name>A0A369VS54_9SPHN</name>
<feature type="binding site" evidence="4">
    <location>
        <position position="177"/>
    </location>
    <ligand>
        <name>S-adenosyl-L-methionine</name>
        <dbReference type="ChEBI" id="CHEBI:59789"/>
    </ligand>
</feature>
<dbReference type="CDD" id="cd02440">
    <property type="entry name" value="AdoMet_MTases"/>
    <property type="match status" value="1"/>
</dbReference>